<dbReference type="GO" id="GO:0016887">
    <property type="term" value="F:ATP hydrolysis activity"/>
    <property type="evidence" value="ECO:0007669"/>
    <property type="project" value="InterPro"/>
</dbReference>
<feature type="domain" description="ABC transporter" evidence="5">
    <location>
        <begin position="291"/>
        <end position="527"/>
    </location>
</feature>
<dbReference type="SUPFAM" id="SSF52540">
    <property type="entry name" value="P-loop containing nucleoside triphosphate hydrolases"/>
    <property type="match status" value="2"/>
</dbReference>
<dbReference type="Proteomes" id="UP000268230">
    <property type="component" value="Chromosome"/>
</dbReference>
<organism evidence="6 7">
    <name type="scientific">Pseudomonas entomophila</name>
    <dbReference type="NCBI Taxonomy" id="312306"/>
    <lineage>
        <taxon>Bacteria</taxon>
        <taxon>Pseudomonadati</taxon>
        <taxon>Pseudomonadota</taxon>
        <taxon>Gammaproteobacteria</taxon>
        <taxon>Pseudomonadales</taxon>
        <taxon>Pseudomonadaceae</taxon>
        <taxon>Pseudomonas</taxon>
    </lineage>
</organism>
<dbReference type="InterPro" id="IPR027417">
    <property type="entry name" value="P-loop_NTPase"/>
</dbReference>
<evidence type="ECO:0000313" key="6">
    <source>
        <dbReference type="EMBL" id="AZL68387.1"/>
    </source>
</evidence>
<keyword evidence="3" id="KW-0547">Nucleotide-binding</keyword>
<gene>
    <name evidence="6" type="ORF">EJA05_11925</name>
</gene>
<dbReference type="GO" id="GO:0055085">
    <property type="term" value="P:transmembrane transport"/>
    <property type="evidence" value="ECO:0007669"/>
    <property type="project" value="UniProtKB-ARBA"/>
</dbReference>
<evidence type="ECO:0000313" key="7">
    <source>
        <dbReference type="Proteomes" id="UP000268230"/>
    </source>
</evidence>
<evidence type="ECO:0000256" key="3">
    <source>
        <dbReference type="ARBA" id="ARBA00022741"/>
    </source>
</evidence>
<dbReference type="OrthoDB" id="9784450at2"/>
<keyword evidence="2" id="KW-0813">Transport</keyword>
<comment type="similarity">
    <text evidence="1">Belongs to the ABC transporter superfamily.</text>
</comment>
<dbReference type="InterPro" id="IPR003593">
    <property type="entry name" value="AAA+_ATPase"/>
</dbReference>
<dbReference type="PANTHER" id="PTHR43776">
    <property type="entry name" value="TRANSPORT ATP-BINDING PROTEIN"/>
    <property type="match status" value="1"/>
</dbReference>
<evidence type="ECO:0000256" key="1">
    <source>
        <dbReference type="ARBA" id="ARBA00005417"/>
    </source>
</evidence>
<dbReference type="PANTHER" id="PTHR43776:SF7">
    <property type="entry name" value="D,D-DIPEPTIDE TRANSPORT ATP-BINDING PROTEIN DDPF-RELATED"/>
    <property type="match status" value="1"/>
</dbReference>
<dbReference type="PROSITE" id="PS00211">
    <property type="entry name" value="ABC_TRANSPORTER_1"/>
    <property type="match status" value="2"/>
</dbReference>
<name>A0A3S8UJF8_9PSED</name>
<evidence type="ECO:0000256" key="4">
    <source>
        <dbReference type="ARBA" id="ARBA00022840"/>
    </source>
</evidence>
<dbReference type="InterPro" id="IPR050319">
    <property type="entry name" value="ABC_transp_ATP-bind"/>
</dbReference>
<dbReference type="Pfam" id="PF00005">
    <property type="entry name" value="ABC_tran"/>
    <property type="match status" value="2"/>
</dbReference>
<feature type="domain" description="ABC transporter" evidence="5">
    <location>
        <begin position="24"/>
        <end position="271"/>
    </location>
</feature>
<dbReference type="PROSITE" id="PS50893">
    <property type="entry name" value="ABC_TRANSPORTER_2"/>
    <property type="match status" value="2"/>
</dbReference>
<dbReference type="SMART" id="SM00382">
    <property type="entry name" value="AAA"/>
    <property type="match status" value="2"/>
</dbReference>
<dbReference type="InterPro" id="IPR003439">
    <property type="entry name" value="ABC_transporter-like_ATP-bd"/>
</dbReference>
<sequence length="527" mass="55688">MPATCWPKAFPVVSRKVAMSEYLLTVSGLRVALASGREVLKGISLNIAAGEIVALVGESGAGKSTLALALLAHARRGARVSAGQVLVAGQALLGLQGEALRQARGALVGYVPQDPAMALNPARRIGSLLLETLRAHQRLAGPAEQARVRRTLVDVGLPDDAGFLRRYAHQLSGGQQQRLLLALAFVLQPRLIVLDEPTTALDVTTQAHVLETLRGLCRQRGVAALYVSHDLGLVEALADRVLLMRDGELLESATATAFFRQPRHAYGQQLLAAMPQRSTRRPRAPGADALLSVSGLSIRQGGRALLSAAAFTLHAGECLALVGASGCGKTSLARALVGLGEEVSGQLLLEGAPLPLPLERRDARQRRAVQYVFQNAYRALNPRLRIAQSLATPLRHCFGLAGAALQAALAEALAKVALPLEVLRKYPGELSGGERQRVAIARALACRPKVLVCDEITSALDAATQVAILDLLQGLQAEGLAVLFVTHDPQVVRSLANRVLTFDAGRLLERPAALAPVLLNPPCAAVG</sequence>
<dbReference type="GO" id="GO:0005524">
    <property type="term" value="F:ATP binding"/>
    <property type="evidence" value="ECO:0007669"/>
    <property type="project" value="UniProtKB-KW"/>
</dbReference>
<dbReference type="EMBL" id="CP034338">
    <property type="protein sequence ID" value="AZL68387.1"/>
    <property type="molecule type" value="Genomic_DNA"/>
</dbReference>
<reference evidence="6 7" key="1">
    <citation type="submission" date="2018-12" db="EMBL/GenBank/DDBJ databases">
        <authorList>
            <person name="Li S."/>
            <person name="Yang R."/>
            <person name="Chen G."/>
            <person name="Zou L."/>
            <person name="Zhang C."/>
            <person name="Chen Y."/>
            <person name="Liu Z."/>
            <person name="Li Y."/>
            <person name="Yan Y."/>
            <person name="Huang M."/>
            <person name="Chen T."/>
        </authorList>
    </citation>
    <scope>NUCLEOTIDE SEQUENCE [LARGE SCALE GENOMIC DNA]</scope>
    <source>
        <strain evidence="6 7">1257</strain>
    </source>
</reference>
<protein>
    <submittedName>
        <fullName evidence="6">ABC transporter ATP-binding protein</fullName>
    </submittedName>
</protein>
<dbReference type="CDD" id="cd03257">
    <property type="entry name" value="ABC_NikE_OppD_transporters"/>
    <property type="match status" value="2"/>
</dbReference>
<accession>A0A3S8UJF8</accession>
<evidence type="ECO:0000256" key="2">
    <source>
        <dbReference type="ARBA" id="ARBA00022448"/>
    </source>
</evidence>
<dbReference type="KEGG" id="pory:EJA05_11925"/>
<dbReference type="InterPro" id="IPR017871">
    <property type="entry name" value="ABC_transporter-like_CS"/>
</dbReference>
<dbReference type="AlphaFoldDB" id="A0A3S8UJF8"/>
<keyword evidence="4 6" id="KW-0067">ATP-binding</keyword>
<evidence type="ECO:0000259" key="5">
    <source>
        <dbReference type="PROSITE" id="PS50893"/>
    </source>
</evidence>
<proteinExistence type="inferred from homology"/>
<dbReference type="Gene3D" id="3.40.50.300">
    <property type="entry name" value="P-loop containing nucleotide triphosphate hydrolases"/>
    <property type="match status" value="2"/>
</dbReference>